<comment type="caution">
    <text evidence="2">The sequence shown here is derived from an EMBL/GenBank/DDBJ whole genome shotgun (WGS) entry which is preliminary data.</text>
</comment>
<evidence type="ECO:0000256" key="1">
    <source>
        <dbReference type="SAM" id="Coils"/>
    </source>
</evidence>
<evidence type="ECO:0000313" key="2">
    <source>
        <dbReference type="EMBL" id="MEE3928383.1"/>
    </source>
</evidence>
<feature type="coiled-coil region" evidence="1">
    <location>
        <begin position="706"/>
        <end position="733"/>
    </location>
</feature>
<name>A0ABU7MLK9_9BACT</name>
<reference evidence="2" key="1">
    <citation type="submission" date="2024-01" db="EMBL/GenBank/DDBJ databases">
        <title>Genome sequence of Mycoplasma ciconiae type strain DSM 25251.</title>
        <authorList>
            <person name="Spergser J."/>
        </authorList>
    </citation>
    <scope>NUCLEOTIDE SEQUENCE [LARGE SCALE GENOMIC DNA]</scope>
    <source>
        <strain evidence="2">DSM 25251</strain>
    </source>
</reference>
<sequence length="2778" mass="319305">MDRKTKKIAAIGIVSTSILAAGLGTFITFLNTNTTKKVSIPDNTIYEKLNLSNQKLSEISEKINDIDQQFKQEAFNLNQYAQSILQTQNDVQNAYELDRNINFLISKISLLDKLKSSDSQKQEEIQRFLDQIKDPEYILQAKELSKNSRVNLANNPTFENLQKFIADIQPVLDKSNDLYSNIYTKIWNIKQSISKNLSIYSKSGYSLDALAIVNNMYESLEKSTTISRDNLDVFDSVLNKLLNNLSSEIEQNIYKQNQKVKDQIILSLEKIKKVVENIPVAKDNSDVSFAIKTINNLTNEVNATNNLEKLNILKDYVLLVTNDFALINEPISKFEEKFNTKISEIQNLKVDDTLKNKVNEFLNNVKFEDFKNDPLNSLLLVSNLQTNLIYANNFVQQLNNSLEQNFISKNELDEFKNKLNEIDLSFDLSYIQKVEKLENDFQTLLKFAKQILTALDILKMQLSDHKSDFSSDFTNQYKKILEQINANNSNSYSELLVLMKQSSNEFIAVLKQELAKDIQVAQQFIDNPKTQKNTKGFLTLLNESSKKYLVDFYDPTRVELLDKVKQYNFALAQAKSDIQKNLFFEKSDSIINKINELFSDVDENTKNNITQKVKNLEAVFKAVAEDPQINYSQKENKFDELNSKLDTIDSNLESLANLAKTVKDAKDFLNTFDNDPESSNVFSDAINTIENLINQANNQLNNPDINNNIDSTNQNLSELVQETKKEKAKYDASNIYRIATRNNIWNFANLLEGNKTSNVLQDVIQKQLDDLNYIVENYKLDNQTRDEAKAKMEIINDQIPFLANLESNRQILTQTLNNVLAQKYGDFTPEKEINNASALLEETLNWYSSINANNFPTNEKISELEAKLVDAKEKLEYANYVALLNLEQQKYNNFSLDNFPNSSPYKDTKDAYENLNNLKEELLSANPKSTIEQIKDLIQKFTKEIPLAQQIKNNLEKLQQIEGTADSDNAYEKLKDVILNNLIDPSDSVGQIQNKITNLAKELSNTDLRIEDQKLLNILEQVFSTQDQQKAIFEDILDKNNEKINEFKETLAKDDNSVSSLLVLKSEILEQIKNAKNQKDSVQQLFDNTKEKIESSFEKLYKQATLSEIEPTPNLDKLSEQYNNISDLNSTNQKDLEDILFNISLAYKKDLFDNEAQKAKQSSQNNLQIQPLDLSSELNDNIQKVIEDITAKTNQTDSVIDVNEYVNEVIQLNKLAQKQRQMLERINTYSDDLIIVEKLTNALKENKPTNESNSSDIEQLSKNLDQVWKDVSDLQKYKDQEMKVIQRYLDSIDDTFSNSPQAAEEIKAEVEKLKDKLNNADSKNKVDEIDLELQSIINNESQIKALINQINEANAGIERVETSTTPVSEAQQNIIDEINKKINEASQLFTNTDYNTIVSKKDEIQSLLDKLETVTRVDAILENVLDNLRPINYILGNGGLIPQEHKQRFIDFVEKQRLILQGKNPSDLQQPKIIPTNESLILVQLLLERSKTLIASQMTSLQKIEEIQAQTISDSDILENGEPVSFNFEADAKNLADIVMLSVPNVDSTSEEILSLSEKLHEDFQKQLLIYTTRKDDINKWIQIYKEVDTDLSQENNNSDENSKYYLLSQNYKKYFALQKNLITDSNYSINLDPQNMYFFDDSTNVLEKLNKALNNVIVAKNSIDTQKQLADIISVAKQKNQEYAQMIQTAKSEDNDRRNIYVENDQFESQNNTLNSIIENAQKYLLINSSENVDSDTLSSLAQIIEQTNLTQVSINKTNLFYQWALERQKIIKISLDNDYQNTNIFENSVISGTAYLSENEKNQLLAILDQAIENLVDSNQSIEQNLNKFITSNGVFSVKTTINRSLELHNAITKAKTWIPDQNYLDTEDEEVRELFNKLKEFTQTAIDDNTSIDLTTNLKIDNTKLTDIYNINVTIQNIIDDKFKQVSKTLADAILLKQYIDTNYPESKYPQGSTPVVENFQKLAIDNIRLDSLNSLEAVKNIQNSLSVAKQKIKEQKTSLIKWETRKLIYAFNKLKPYALYYQNSNNTIENAKFNEIKRITGVSDETIAKNNELIANSEISDAINNLDNISEETLQSYQTYIATTLKNNANNLLLAYKSLIDQTQPRLQNLKFQLNDFKDSLTSNDNSSSLIYLINKMPENSVIKSNIDSFVNTFSDFTQELSFQENEENINFNDSQVINQLETQNQQEKDKYVEFIDKVYLNINNLVALVYGSEQDANNSLKQVSTQYITNRSEYQKLTKTVSKSTSSDPQVNFVLRDFIDDYQVLNENNNQSTSQEGQAVKQRANQMLDDAKQNYNIYSMLQNSIRLYKSAVTMKEWVTNLSNRLLLFNYLYTKTTDQNLNVYENVIALDTSQTEKFVEKVNALSETSKTQFVKNDVQYDQVLLNNQNEILDLFKTFSILKQQDSQQLFNLDNVKVYLYKKATDSKYIETFFQTDTSIKKAKLNLRFEYIRPGDIDPVFADVENFSLEFPDIFVTFKTKDEAKITKEFFESQETMKTKVIFNNTDAGFNAFTTIPNMLVAYNKYTFGHLNALNQTYFIEDVSKNIDDPDQGFSTSKEFKIKLKFKDDAVINFGGQAYIPIRDSSNNPINKIYWMPMQSSSDGFSTLNYKIIINLFVPMQKQNVSPTNEQEWKNRYALFNYQLILSNSVNTTKINDPQPIVVNSNRETYSQDEQGIVLQIRGVNTGNETYETIKKLKELPQNSNKEEWQIFTEWVATASTDQADRFLWTWGSPLMTDSPIAKDVNSNTSSGTVYYDISKLKEQIEVFDIKFKLH</sequence>
<keyword evidence="1" id="KW-0175">Coiled coil</keyword>
<dbReference type="RefSeq" id="WP_330500795.1">
    <property type="nucleotide sequence ID" value="NZ_JAZDWZ010000006.1"/>
</dbReference>
<evidence type="ECO:0000313" key="3">
    <source>
        <dbReference type="Proteomes" id="UP001344817"/>
    </source>
</evidence>
<feature type="coiled-coil region" evidence="1">
    <location>
        <begin position="1065"/>
        <end position="1092"/>
    </location>
</feature>
<protein>
    <submittedName>
        <fullName evidence="2">Uncharacterized protein</fullName>
    </submittedName>
</protein>
<accession>A0ABU7MLK9</accession>
<gene>
    <name evidence="2" type="ORF">V2E24_02215</name>
</gene>
<proteinExistence type="predicted"/>
<dbReference type="EMBL" id="JAZDWZ010000006">
    <property type="protein sequence ID" value="MEE3928383.1"/>
    <property type="molecule type" value="Genomic_DNA"/>
</dbReference>
<organism evidence="2 3">
    <name type="scientific">Mycoplasmopsis ciconiae</name>
    <dbReference type="NCBI Taxonomy" id="561067"/>
    <lineage>
        <taxon>Bacteria</taxon>
        <taxon>Bacillati</taxon>
        <taxon>Mycoplasmatota</taxon>
        <taxon>Mycoplasmoidales</taxon>
        <taxon>Metamycoplasmataceae</taxon>
        <taxon>Mycoplasmopsis</taxon>
    </lineage>
</organism>
<keyword evidence="3" id="KW-1185">Reference proteome</keyword>
<dbReference type="Proteomes" id="UP001344817">
    <property type="component" value="Unassembled WGS sequence"/>
</dbReference>
<feature type="coiled-coil region" evidence="1">
    <location>
        <begin position="1303"/>
        <end position="1388"/>
    </location>
</feature>
<feature type="coiled-coil region" evidence="1">
    <location>
        <begin position="631"/>
        <end position="658"/>
    </location>
</feature>